<evidence type="ECO:0000256" key="2">
    <source>
        <dbReference type="ARBA" id="ARBA00022741"/>
    </source>
</evidence>
<dbReference type="PANTHER" id="PTHR43334:SF1">
    <property type="entry name" value="3-HYDROXYPROPIONATE--COA LIGASE [ADP-FORMING]"/>
    <property type="match status" value="1"/>
</dbReference>
<evidence type="ECO:0000256" key="3">
    <source>
        <dbReference type="ARBA" id="ARBA00022840"/>
    </source>
</evidence>
<gene>
    <name evidence="5" type="ORF">OAUR00152_LOCUS19907</name>
    <name evidence="6" type="ORF">OAUR00152_LOCUS19909</name>
</gene>
<sequence length="312" mass="34308">MVSDPLGIPLLIGAKYDPTFGMVLLAGMGGIGAELYNDLALELPPLNERLARRMLEGLRLWPLLNGFAGRPAVNVDRLAEILIRLSYLIADFPEIRELDVNPLLVTPGEVTALDARIIVHPQQTSGGVPGASAGRVRSPYSHLAIRPYPEDLIRKAALKGGSGGGGGESVLLRPIRPEDEPMWHEMLGACSQETLLFRFFASFKNTTHQMATRYCFIDYDREMAIVAEIREACGRRRLVGVGRLVSGDADRRDAEFAVVVCDEFQGRGLGSLLTDYCIGICMKWGIESIIAETSPNNRRMLGLFESRGFEMC</sequence>
<dbReference type="InterPro" id="IPR016181">
    <property type="entry name" value="Acyl_CoA_acyltransferase"/>
</dbReference>
<dbReference type="PROSITE" id="PS51186">
    <property type="entry name" value="GNAT"/>
    <property type="match status" value="1"/>
</dbReference>
<dbReference type="EMBL" id="HBKQ01029224">
    <property type="protein sequence ID" value="CAE2248215.1"/>
    <property type="molecule type" value="Transcribed_RNA"/>
</dbReference>
<reference evidence="5" key="1">
    <citation type="submission" date="2021-01" db="EMBL/GenBank/DDBJ databases">
        <authorList>
            <person name="Corre E."/>
            <person name="Pelletier E."/>
            <person name="Niang G."/>
            <person name="Scheremetjew M."/>
            <person name="Finn R."/>
            <person name="Kale V."/>
            <person name="Holt S."/>
            <person name="Cochrane G."/>
            <person name="Meng A."/>
            <person name="Brown T."/>
            <person name="Cohen L."/>
        </authorList>
    </citation>
    <scope>NUCLEOTIDE SEQUENCE</scope>
    <source>
        <strain evidence="5">Isolate 1302-5</strain>
    </source>
</reference>
<dbReference type="SUPFAM" id="SSF56059">
    <property type="entry name" value="Glutathione synthetase ATP-binding domain-like"/>
    <property type="match status" value="1"/>
</dbReference>
<dbReference type="PANTHER" id="PTHR43334">
    <property type="entry name" value="ACETATE--COA LIGASE [ADP-FORMING]"/>
    <property type="match status" value="1"/>
</dbReference>
<dbReference type="GO" id="GO:0016874">
    <property type="term" value="F:ligase activity"/>
    <property type="evidence" value="ECO:0007669"/>
    <property type="project" value="UniProtKB-KW"/>
</dbReference>
<dbReference type="InterPro" id="IPR051538">
    <property type="entry name" value="Acyl-CoA_Synth/Transferase"/>
</dbReference>
<evidence type="ECO:0000256" key="1">
    <source>
        <dbReference type="ARBA" id="ARBA00022598"/>
    </source>
</evidence>
<dbReference type="EMBL" id="HBKQ01029227">
    <property type="protein sequence ID" value="CAE2248219.1"/>
    <property type="molecule type" value="Transcribed_RNA"/>
</dbReference>
<name>A0A6U6FKK4_9STRA</name>
<keyword evidence="3" id="KW-0067">ATP-binding</keyword>
<proteinExistence type="predicted"/>
<dbReference type="GO" id="GO:0016747">
    <property type="term" value="F:acyltransferase activity, transferring groups other than amino-acyl groups"/>
    <property type="evidence" value="ECO:0007669"/>
    <property type="project" value="InterPro"/>
</dbReference>
<evidence type="ECO:0000313" key="6">
    <source>
        <dbReference type="EMBL" id="CAE2248219.1"/>
    </source>
</evidence>
<dbReference type="InterPro" id="IPR000182">
    <property type="entry name" value="GNAT_dom"/>
</dbReference>
<dbReference type="GO" id="GO:0005524">
    <property type="term" value="F:ATP binding"/>
    <property type="evidence" value="ECO:0007669"/>
    <property type="project" value="UniProtKB-KW"/>
</dbReference>
<keyword evidence="2" id="KW-0547">Nucleotide-binding</keyword>
<evidence type="ECO:0000259" key="4">
    <source>
        <dbReference type="PROSITE" id="PS51186"/>
    </source>
</evidence>
<dbReference type="Gene3D" id="3.30.470.20">
    <property type="entry name" value="ATP-grasp fold, B domain"/>
    <property type="match status" value="1"/>
</dbReference>
<feature type="domain" description="N-acetyltransferase" evidence="4">
    <location>
        <begin position="170"/>
        <end position="312"/>
    </location>
</feature>
<dbReference type="AlphaFoldDB" id="A0A6U6FKK4"/>
<protein>
    <recommendedName>
        <fullName evidence="4">N-acetyltransferase domain-containing protein</fullName>
    </recommendedName>
</protein>
<organism evidence="5">
    <name type="scientific">Odontella aurita</name>
    <dbReference type="NCBI Taxonomy" id="265563"/>
    <lineage>
        <taxon>Eukaryota</taxon>
        <taxon>Sar</taxon>
        <taxon>Stramenopiles</taxon>
        <taxon>Ochrophyta</taxon>
        <taxon>Bacillariophyta</taxon>
        <taxon>Mediophyceae</taxon>
        <taxon>Biddulphiophycidae</taxon>
        <taxon>Eupodiscales</taxon>
        <taxon>Odontellaceae</taxon>
        <taxon>Odontella</taxon>
    </lineage>
</organism>
<dbReference type="SUPFAM" id="SSF55729">
    <property type="entry name" value="Acyl-CoA N-acyltransferases (Nat)"/>
    <property type="match status" value="1"/>
</dbReference>
<dbReference type="Gene3D" id="3.40.630.30">
    <property type="match status" value="1"/>
</dbReference>
<dbReference type="Pfam" id="PF00583">
    <property type="entry name" value="Acetyltransf_1"/>
    <property type="match status" value="1"/>
</dbReference>
<evidence type="ECO:0000313" key="5">
    <source>
        <dbReference type="EMBL" id="CAE2248215.1"/>
    </source>
</evidence>
<dbReference type="Pfam" id="PF13549">
    <property type="entry name" value="ATP-grasp_5"/>
    <property type="match status" value="1"/>
</dbReference>
<dbReference type="CDD" id="cd04301">
    <property type="entry name" value="NAT_SF"/>
    <property type="match status" value="1"/>
</dbReference>
<keyword evidence="1" id="KW-0436">Ligase</keyword>
<accession>A0A6U6FKK4</accession>